<evidence type="ECO:0000313" key="4">
    <source>
        <dbReference type="Proteomes" id="UP000005561"/>
    </source>
</evidence>
<dbReference type="Gene3D" id="3.40.630.30">
    <property type="match status" value="1"/>
</dbReference>
<dbReference type="EMBL" id="ACCL02000027">
    <property type="protein sequence ID" value="EET58656.1"/>
    <property type="molecule type" value="Genomic_DNA"/>
</dbReference>
<dbReference type="SUPFAM" id="SSF55729">
    <property type="entry name" value="Acyl-CoA N-acyltransferases (Nat)"/>
    <property type="match status" value="1"/>
</dbReference>
<sequence>MLISLREIADEEACRAALAVPIRMEEHAVYVTRLPEAARALAKKKLPCIFLESAGQRESVWGVDLVLMEEPSCPPEADDARREARTEQGGTDAGADINLNGMTGNVCTCMSWRTDDICGQVARHLGDEALMRLWQRHYGLPWTIAQTERLLIRESVMEDLPAFLSMYGEEADNPDVTPFPDNPEEIFYSYVKHQYPLCGYGLWTVVERKSGAVAGRIGVEDDETGGWQMAYLIARRFRRRGYAKEAAAAVLAYARDVLQLPQLKLHTSAGNTASQKLAAGLGFSGNSYTVHSDDCEQRWDFFTIDLTDR</sequence>
<dbReference type="GO" id="GO:0016747">
    <property type="term" value="F:acyltransferase activity, transferring groups other than amino-acyl groups"/>
    <property type="evidence" value="ECO:0007669"/>
    <property type="project" value="InterPro"/>
</dbReference>
<feature type="domain" description="N-acetyltransferase" evidence="2">
    <location>
        <begin position="150"/>
        <end position="305"/>
    </location>
</feature>
<protein>
    <submittedName>
        <fullName evidence="3">Acetyltransferase, GNAT family</fullName>
    </submittedName>
</protein>
<organism evidence="3 4">
    <name type="scientific">Marvinbryantia formatexigens DSM 14469</name>
    <dbReference type="NCBI Taxonomy" id="478749"/>
    <lineage>
        <taxon>Bacteria</taxon>
        <taxon>Bacillati</taxon>
        <taxon>Bacillota</taxon>
        <taxon>Clostridia</taxon>
        <taxon>Lachnospirales</taxon>
        <taxon>Lachnospiraceae</taxon>
        <taxon>Marvinbryantia</taxon>
    </lineage>
</organism>
<dbReference type="InterPro" id="IPR000182">
    <property type="entry name" value="GNAT_dom"/>
</dbReference>
<name>C6LL37_9FIRM</name>
<dbReference type="PANTHER" id="PTHR43792:SF1">
    <property type="entry name" value="N-ACETYLTRANSFERASE DOMAIN-CONTAINING PROTEIN"/>
    <property type="match status" value="1"/>
</dbReference>
<dbReference type="RefSeq" id="WP_006864136.1">
    <property type="nucleotide sequence ID" value="NZ_ACCL02000027.1"/>
</dbReference>
<dbReference type="AlphaFoldDB" id="C6LL37"/>
<dbReference type="STRING" id="168384.SAMN05660368_02468"/>
<dbReference type="InterPro" id="IPR051531">
    <property type="entry name" value="N-acetyltransferase"/>
</dbReference>
<proteinExistence type="predicted"/>
<dbReference type="InterPro" id="IPR016181">
    <property type="entry name" value="Acyl_CoA_acyltransferase"/>
</dbReference>
<evidence type="ECO:0000256" key="1">
    <source>
        <dbReference type="SAM" id="MobiDB-lite"/>
    </source>
</evidence>
<feature type="region of interest" description="Disordered" evidence="1">
    <location>
        <begin position="72"/>
        <end position="97"/>
    </location>
</feature>
<dbReference type="OrthoDB" id="9798081at2"/>
<accession>C6LL37</accession>
<dbReference type="Pfam" id="PF13302">
    <property type="entry name" value="Acetyltransf_3"/>
    <property type="match status" value="1"/>
</dbReference>
<dbReference type="eggNOG" id="COG1670">
    <property type="taxonomic scope" value="Bacteria"/>
</dbReference>
<dbReference type="PROSITE" id="PS51186">
    <property type="entry name" value="GNAT"/>
    <property type="match status" value="1"/>
</dbReference>
<dbReference type="PANTHER" id="PTHR43792">
    <property type="entry name" value="GNAT FAMILY, PUTATIVE (AFU_ORTHOLOGUE AFUA_3G00765)-RELATED-RELATED"/>
    <property type="match status" value="1"/>
</dbReference>
<keyword evidence="4" id="KW-1185">Reference proteome</keyword>
<dbReference type="Proteomes" id="UP000005561">
    <property type="component" value="Unassembled WGS sequence"/>
</dbReference>
<comment type="caution">
    <text evidence="3">The sequence shown here is derived from an EMBL/GenBank/DDBJ whole genome shotgun (WGS) entry which is preliminary data.</text>
</comment>
<evidence type="ECO:0000313" key="3">
    <source>
        <dbReference type="EMBL" id="EET58656.1"/>
    </source>
</evidence>
<evidence type="ECO:0000259" key="2">
    <source>
        <dbReference type="PROSITE" id="PS51186"/>
    </source>
</evidence>
<gene>
    <name evidence="3" type="ORF">BRYFOR_09384</name>
</gene>
<reference evidence="3" key="1">
    <citation type="submission" date="2009-07" db="EMBL/GenBank/DDBJ databases">
        <authorList>
            <person name="Weinstock G."/>
            <person name="Sodergren E."/>
            <person name="Clifton S."/>
            <person name="Fulton L."/>
            <person name="Fulton B."/>
            <person name="Courtney L."/>
            <person name="Fronick C."/>
            <person name="Harrison M."/>
            <person name="Strong C."/>
            <person name="Farmer C."/>
            <person name="Delahaunty K."/>
            <person name="Markovic C."/>
            <person name="Hall O."/>
            <person name="Minx P."/>
            <person name="Tomlinson C."/>
            <person name="Mitreva M."/>
            <person name="Nelson J."/>
            <person name="Hou S."/>
            <person name="Wollam A."/>
            <person name="Pepin K.H."/>
            <person name="Johnson M."/>
            <person name="Bhonagiri V."/>
            <person name="Nash W.E."/>
            <person name="Warren W."/>
            <person name="Chinwalla A."/>
            <person name="Mardis E.R."/>
            <person name="Wilson R.K."/>
        </authorList>
    </citation>
    <scope>NUCLEOTIDE SEQUENCE [LARGE SCALE GENOMIC DNA]</scope>
    <source>
        <strain evidence="3">DSM 14469</strain>
    </source>
</reference>